<dbReference type="RefSeq" id="WP_012739551.1">
    <property type="nucleotide sequence ID" value="NC_012778.1"/>
</dbReference>
<dbReference type="Pfam" id="PF18988">
    <property type="entry name" value="DUF5721"/>
    <property type="match status" value="1"/>
</dbReference>
<dbReference type="AlphaFoldDB" id="C4Z153"/>
<dbReference type="eggNOG" id="ENOG5032RA4">
    <property type="taxonomic scope" value="Bacteria"/>
</dbReference>
<dbReference type="Proteomes" id="UP000001476">
    <property type="component" value="Chromosome"/>
</dbReference>
<name>C4Z153_LACE2</name>
<keyword evidence="2" id="KW-1185">Reference proteome</keyword>
<dbReference type="GeneID" id="41356033"/>
<protein>
    <submittedName>
        <fullName evidence="1">Uncharacterized protein</fullName>
    </submittedName>
</protein>
<accession>C4Z153</accession>
<evidence type="ECO:0000313" key="1">
    <source>
        <dbReference type="EMBL" id="ACR72316.1"/>
    </source>
</evidence>
<dbReference type="InterPro" id="IPR043779">
    <property type="entry name" value="DUF5721"/>
</dbReference>
<dbReference type="KEGG" id="eel:EUBELI_01320"/>
<evidence type="ECO:0000313" key="2">
    <source>
        <dbReference type="Proteomes" id="UP000001476"/>
    </source>
</evidence>
<gene>
    <name evidence="1" type="ordered locus">EUBELI_01320</name>
</gene>
<organism evidence="1 2">
    <name type="scientific">Lachnospira eligens (strain ATCC 27750 / DSM 3376 / VPI C15-48 / C15-B4)</name>
    <name type="common">Eubacterium eligens</name>
    <dbReference type="NCBI Taxonomy" id="515620"/>
    <lineage>
        <taxon>Bacteria</taxon>
        <taxon>Bacillati</taxon>
        <taxon>Bacillota</taxon>
        <taxon>Clostridia</taxon>
        <taxon>Lachnospirales</taxon>
        <taxon>Lachnospiraceae</taxon>
        <taxon>Lachnospira</taxon>
    </lineage>
</organism>
<dbReference type="EMBL" id="CP001104">
    <property type="protein sequence ID" value="ACR72316.1"/>
    <property type="molecule type" value="Genomic_DNA"/>
</dbReference>
<dbReference type="STRING" id="515620.EUBELI_01320"/>
<reference evidence="1 2" key="1">
    <citation type="journal article" date="2009" name="Proc. Natl. Acad. Sci. U.S.A.">
        <title>Characterizing a model human gut microbiota composed of members of its two dominant bacterial phyla.</title>
        <authorList>
            <person name="Mahowald M.A."/>
            <person name="Rey F.E."/>
            <person name="Seedorf H."/>
            <person name="Turnbaugh P.J."/>
            <person name="Fulton R.S."/>
            <person name="Wollam A."/>
            <person name="Shah N."/>
            <person name="Wang C."/>
            <person name="Magrini V."/>
            <person name="Wilson R.K."/>
            <person name="Cantarel B.L."/>
            <person name="Coutinho P.M."/>
            <person name="Henrissat B."/>
            <person name="Crock L.W."/>
            <person name="Russell A."/>
            <person name="Verberkmoes N.C."/>
            <person name="Hettich R.L."/>
            <person name="Gordon J.I."/>
        </authorList>
    </citation>
    <scope>NUCLEOTIDE SEQUENCE [LARGE SCALE GENOMIC DNA]</scope>
    <source>
        <strain evidence="2">ATCC 27750 / DSM 3376 / VPI C15-48 / C15-B4</strain>
    </source>
</reference>
<proteinExistence type="predicted"/>
<dbReference type="HOGENOM" id="CLU_104975_0_0_9"/>
<sequence length="164" mass="18766">MLSLTIKDLKQFMNKLLINNTFDNMCLSEAYICTGCSFTIDGKLNTQFYNEDELNTMSSSRYSSWKTIKPFVFSIIKGKKVPELLRITFVLPETVAARLILENDLNFDPDCVNGLFLNIRYQDGSVTMTTASSLNTFTLDHSLDEAFEKYIVKFLTDADISYEE</sequence>